<dbReference type="SUPFAM" id="SSF48208">
    <property type="entry name" value="Six-hairpin glycosidases"/>
    <property type="match status" value="1"/>
</dbReference>
<dbReference type="PROSITE" id="PS51257">
    <property type="entry name" value="PROKAR_LIPOPROTEIN"/>
    <property type="match status" value="1"/>
</dbReference>
<evidence type="ECO:0000259" key="2">
    <source>
        <dbReference type="Pfam" id="PF20736"/>
    </source>
</evidence>
<dbReference type="AlphaFoldDB" id="A0A926F187"/>
<keyword evidence="4" id="KW-1185">Reference proteome</keyword>
<dbReference type="EMBL" id="JACRTF010000001">
    <property type="protein sequence ID" value="MBC8592781.1"/>
    <property type="molecule type" value="Genomic_DNA"/>
</dbReference>
<dbReference type="RefSeq" id="WP_262433953.1">
    <property type="nucleotide sequence ID" value="NZ_JACRTF010000001.1"/>
</dbReference>
<dbReference type="GO" id="GO:0005975">
    <property type="term" value="P:carbohydrate metabolic process"/>
    <property type="evidence" value="ECO:0007669"/>
    <property type="project" value="InterPro"/>
</dbReference>
<organism evidence="3 4">
    <name type="scientific">Jilunia laotingensis</name>
    <dbReference type="NCBI Taxonomy" id="2763675"/>
    <lineage>
        <taxon>Bacteria</taxon>
        <taxon>Pseudomonadati</taxon>
        <taxon>Bacteroidota</taxon>
        <taxon>Bacteroidia</taxon>
        <taxon>Bacteroidales</taxon>
        <taxon>Bacteroidaceae</taxon>
        <taxon>Jilunia</taxon>
    </lineage>
</organism>
<dbReference type="Proteomes" id="UP000651085">
    <property type="component" value="Unassembled WGS sequence"/>
</dbReference>
<name>A0A926F187_9BACT</name>
<dbReference type="Pfam" id="PF20736">
    <property type="entry name" value="Glyco_hydro127M"/>
    <property type="match status" value="1"/>
</dbReference>
<dbReference type="GO" id="GO:0016787">
    <property type="term" value="F:hydrolase activity"/>
    <property type="evidence" value="ECO:0007669"/>
    <property type="project" value="UniProtKB-KW"/>
</dbReference>
<feature type="domain" description="Non-reducing end beta-L-arabinofuranosidase-like GH127 middle" evidence="2">
    <location>
        <begin position="425"/>
        <end position="521"/>
    </location>
</feature>
<sequence length="671" mass="77069">MNTRTSLIIFIIIGSCFTPSLASDRVYVQRAPLYPKQFISLPLGAIRAEGWLKEQLIRQKNGLTGHLDEIYESVMGSRNGWLGGDGDQWERGPYWIDGLLPLAYILDDDELKQKAQKWIEWAILSQQPDGYFGPAKDYPNNVPGLQRDNAKDWWPKMVVLKVLQQYYMATGDERVITVLTNYFKYQLRELPGTPLDHWTFWAKERGGDNLQVILWLYNITGDRFLLELAELLNSQTVDWADRINSPEFLRPWSTHCVNIAQGIKQPVIYAQLHDVGKAMLDLKRGLNVLRRTYGLAHGLWGADEWLHNANPTQGSELCTIAEMMFSLESIIEITGDVEFADYLEKIAFNPLPAQVTDDYGARQYFQQANQIEVSHNPRNFNVSYHGSAQLFGVLTGFPCCTANMHQAWPKFVQNLWYATPDEGLAALIYSASTVHAEVAGGKEIVISEQTDYPFDESIRLAITLKESEGVDFPLYLRIPGWCKSPEIRVNGVLQKNVKPAEIVCLNRKWKNGDRVELMFPMIVSVERGYENSAWIERGPLVYALKMNEKWKKFGSDNKPGEIYYEVKSDSPWNYALLEEHVYEPEKGFKVEKNKKGFIYPWNQESCPLSLKTEGTRIKEWKEYNHSAGPLPFSPYYQMKDIHPEEITLIPYGCTTLRISQFPVWGRGFRND</sequence>
<dbReference type="InterPro" id="IPR049046">
    <property type="entry name" value="Beta-AFase-like_GH127_middle"/>
</dbReference>
<dbReference type="PANTHER" id="PTHR31151:SF0">
    <property type="entry name" value="PROLINE-TRNA LIGASE (DUF1680)"/>
    <property type="match status" value="1"/>
</dbReference>
<dbReference type="Pfam" id="PF07944">
    <property type="entry name" value="Beta-AFase-like_GH127_cat"/>
    <property type="match status" value="1"/>
</dbReference>
<feature type="domain" description="Non-reducing end beta-L-arabinofuranosidase-like GH127 catalytic" evidence="1">
    <location>
        <begin position="94"/>
        <end position="411"/>
    </location>
</feature>
<gene>
    <name evidence="3" type="ORF">H8744_05850</name>
</gene>
<keyword evidence="3" id="KW-0378">Hydrolase</keyword>
<dbReference type="InterPro" id="IPR008928">
    <property type="entry name" value="6-hairpin_glycosidase_sf"/>
</dbReference>
<evidence type="ECO:0000313" key="3">
    <source>
        <dbReference type="EMBL" id="MBC8592781.1"/>
    </source>
</evidence>
<proteinExistence type="predicted"/>
<dbReference type="PANTHER" id="PTHR31151">
    <property type="entry name" value="PROLINE-TRNA LIGASE (DUF1680)"/>
    <property type="match status" value="1"/>
</dbReference>
<accession>A0A926F187</accession>
<reference evidence="3" key="1">
    <citation type="submission" date="2020-08" db="EMBL/GenBank/DDBJ databases">
        <title>Genome public.</title>
        <authorList>
            <person name="Liu C."/>
            <person name="Sun Q."/>
        </authorList>
    </citation>
    <scope>NUCLEOTIDE SEQUENCE</scope>
    <source>
        <strain evidence="3">N12</strain>
    </source>
</reference>
<evidence type="ECO:0000259" key="1">
    <source>
        <dbReference type="Pfam" id="PF07944"/>
    </source>
</evidence>
<evidence type="ECO:0000313" key="4">
    <source>
        <dbReference type="Proteomes" id="UP000651085"/>
    </source>
</evidence>
<protein>
    <submittedName>
        <fullName evidence="3">Glycoside hydrolase family 127 protein</fullName>
    </submittedName>
</protein>
<dbReference type="InterPro" id="IPR012878">
    <property type="entry name" value="Beta-AFase-like_GH127_cat"/>
</dbReference>
<comment type="caution">
    <text evidence="3">The sequence shown here is derived from an EMBL/GenBank/DDBJ whole genome shotgun (WGS) entry which is preliminary data.</text>
</comment>